<gene>
    <name evidence="1" type="ORF">LAUMK142_05816</name>
</gene>
<sequence length="95" mass="9783">MLHGVSLAWSQMVDGDLIGDRAAVGVGEVDPQCRECSVAVGVIGVIGDGDRRRVGGGGDGEHVHGDSLGELRDLGQIEQRELRVAVAGIGDDVGH</sequence>
<name>A0A498QZS8_9MYCO</name>
<dbReference type="Proteomes" id="UP000268285">
    <property type="component" value="Unassembled WGS sequence"/>
</dbReference>
<dbReference type="EMBL" id="UPHU01000002">
    <property type="protein sequence ID" value="VBA68782.1"/>
    <property type="molecule type" value="Genomic_DNA"/>
</dbReference>
<evidence type="ECO:0000313" key="2">
    <source>
        <dbReference type="Proteomes" id="UP000268285"/>
    </source>
</evidence>
<accession>A0A498QZS8</accession>
<dbReference type="AlphaFoldDB" id="A0A498QZS8"/>
<evidence type="ECO:0000313" key="1">
    <source>
        <dbReference type="EMBL" id="VBA68782.1"/>
    </source>
</evidence>
<keyword evidence="2" id="KW-1185">Reference proteome</keyword>
<organism evidence="1 2">
    <name type="scientific">Mycobacterium pseudokansasii</name>
    <dbReference type="NCBI Taxonomy" id="2341080"/>
    <lineage>
        <taxon>Bacteria</taxon>
        <taxon>Bacillati</taxon>
        <taxon>Actinomycetota</taxon>
        <taxon>Actinomycetes</taxon>
        <taxon>Mycobacteriales</taxon>
        <taxon>Mycobacteriaceae</taxon>
        <taxon>Mycobacterium</taxon>
    </lineage>
</organism>
<reference evidence="1 2" key="1">
    <citation type="submission" date="2018-09" db="EMBL/GenBank/DDBJ databases">
        <authorList>
            <person name="Tagini F."/>
        </authorList>
    </citation>
    <scope>NUCLEOTIDE SEQUENCE [LARGE SCALE GENOMIC DNA]</scope>
    <source>
        <strain evidence="1 2">MK142</strain>
    </source>
</reference>
<proteinExistence type="predicted"/>
<protein>
    <submittedName>
        <fullName evidence="1">Uncharacterized protein</fullName>
    </submittedName>
</protein>